<keyword evidence="2" id="KW-1185">Reference proteome</keyword>
<dbReference type="Proteomes" id="UP001056120">
    <property type="component" value="Linkage Group LG23"/>
</dbReference>
<dbReference type="EMBL" id="CM042040">
    <property type="protein sequence ID" value="KAI3717860.1"/>
    <property type="molecule type" value="Genomic_DNA"/>
</dbReference>
<protein>
    <submittedName>
        <fullName evidence="1">Uncharacterized protein</fullName>
    </submittedName>
</protein>
<accession>A0ACB9B6N0</accession>
<comment type="caution">
    <text evidence="1">The sequence shown here is derived from an EMBL/GenBank/DDBJ whole genome shotgun (WGS) entry which is preliminary data.</text>
</comment>
<name>A0ACB9B6N0_9ASTR</name>
<gene>
    <name evidence="1" type="ORF">L1987_69749</name>
</gene>
<proteinExistence type="predicted"/>
<evidence type="ECO:0000313" key="2">
    <source>
        <dbReference type="Proteomes" id="UP001056120"/>
    </source>
</evidence>
<organism evidence="1 2">
    <name type="scientific">Smallanthus sonchifolius</name>
    <dbReference type="NCBI Taxonomy" id="185202"/>
    <lineage>
        <taxon>Eukaryota</taxon>
        <taxon>Viridiplantae</taxon>
        <taxon>Streptophyta</taxon>
        <taxon>Embryophyta</taxon>
        <taxon>Tracheophyta</taxon>
        <taxon>Spermatophyta</taxon>
        <taxon>Magnoliopsida</taxon>
        <taxon>eudicotyledons</taxon>
        <taxon>Gunneridae</taxon>
        <taxon>Pentapetalae</taxon>
        <taxon>asterids</taxon>
        <taxon>campanulids</taxon>
        <taxon>Asterales</taxon>
        <taxon>Asteraceae</taxon>
        <taxon>Asteroideae</taxon>
        <taxon>Heliantheae alliance</taxon>
        <taxon>Millerieae</taxon>
        <taxon>Smallanthus</taxon>
    </lineage>
</organism>
<reference evidence="2" key="1">
    <citation type="journal article" date="2022" name="Mol. Ecol. Resour.">
        <title>The genomes of chicory, endive, great burdock and yacon provide insights into Asteraceae palaeo-polyploidization history and plant inulin production.</title>
        <authorList>
            <person name="Fan W."/>
            <person name="Wang S."/>
            <person name="Wang H."/>
            <person name="Wang A."/>
            <person name="Jiang F."/>
            <person name="Liu H."/>
            <person name="Zhao H."/>
            <person name="Xu D."/>
            <person name="Zhang Y."/>
        </authorList>
    </citation>
    <scope>NUCLEOTIDE SEQUENCE [LARGE SCALE GENOMIC DNA]</scope>
    <source>
        <strain evidence="2">cv. Yunnan</strain>
    </source>
</reference>
<reference evidence="1 2" key="2">
    <citation type="journal article" date="2022" name="Mol. Ecol. Resour.">
        <title>The genomes of chicory, endive, great burdock and yacon provide insights into Asteraceae paleo-polyploidization history and plant inulin production.</title>
        <authorList>
            <person name="Fan W."/>
            <person name="Wang S."/>
            <person name="Wang H."/>
            <person name="Wang A."/>
            <person name="Jiang F."/>
            <person name="Liu H."/>
            <person name="Zhao H."/>
            <person name="Xu D."/>
            <person name="Zhang Y."/>
        </authorList>
    </citation>
    <scope>NUCLEOTIDE SEQUENCE [LARGE SCALE GENOMIC DNA]</scope>
    <source>
        <strain evidence="2">cv. Yunnan</strain>
        <tissue evidence="1">Leaves</tissue>
    </source>
</reference>
<sequence length="70" mass="7521">MPMQVSSATLDTWLPEQVVIQKAESAARSADMAKEAAEIVSLPKFEAATDLFDMLSMDGSEATSADDLWA</sequence>
<evidence type="ECO:0000313" key="1">
    <source>
        <dbReference type="EMBL" id="KAI3717860.1"/>
    </source>
</evidence>